<keyword evidence="2" id="KW-0902">Two-component regulatory system</keyword>
<accession>A0A6N2R1K5</accession>
<keyword evidence="5" id="KW-0804">Transcription</keyword>
<evidence type="ECO:0000256" key="2">
    <source>
        <dbReference type="ARBA" id="ARBA00023012"/>
    </source>
</evidence>
<dbReference type="SUPFAM" id="SSF46894">
    <property type="entry name" value="C-terminal effector domain of the bipartite response regulators"/>
    <property type="match status" value="1"/>
</dbReference>
<evidence type="ECO:0000313" key="10">
    <source>
        <dbReference type="EMBL" id="VYS74199.1"/>
    </source>
</evidence>
<protein>
    <submittedName>
        <fullName evidence="10">Phosphate regulon transcriptional regulatory protein PhoB</fullName>
    </submittedName>
</protein>
<feature type="domain" description="OmpR/PhoB-type" evidence="9">
    <location>
        <begin position="55"/>
        <end position="153"/>
    </location>
</feature>
<dbReference type="InterPro" id="IPR036388">
    <property type="entry name" value="WH-like_DNA-bd_sf"/>
</dbReference>
<dbReference type="Pfam" id="PF00486">
    <property type="entry name" value="Trans_reg_C"/>
    <property type="match status" value="1"/>
</dbReference>
<dbReference type="InterPro" id="IPR016032">
    <property type="entry name" value="Sig_transdc_resp-reg_C-effctor"/>
</dbReference>
<dbReference type="PANTHER" id="PTHR48111">
    <property type="entry name" value="REGULATOR OF RPOS"/>
    <property type="match status" value="1"/>
</dbReference>
<dbReference type="Gene3D" id="6.10.250.690">
    <property type="match status" value="1"/>
</dbReference>
<evidence type="ECO:0000256" key="6">
    <source>
        <dbReference type="PROSITE-ProRule" id="PRU00169"/>
    </source>
</evidence>
<sequence length="155" mass="17359">MSDVPIIMITALSEESDRIKGLESGADDYITKPFSPKEMTLRAQALLRRSKKDPNDVVSNGPLRIDRHDRKVYVDGAPVELSSTERRFLDFLASHIGEPVSYRELLNSVWETQDSSGGKDMIKMTAYRLRGALGDRGGELIQSVRSVGYTMPDLR</sequence>
<dbReference type="Gene3D" id="1.10.10.10">
    <property type="entry name" value="Winged helix-like DNA-binding domain superfamily/Winged helix DNA-binding domain"/>
    <property type="match status" value="1"/>
</dbReference>
<reference evidence="10" key="1">
    <citation type="submission" date="2019-11" db="EMBL/GenBank/DDBJ databases">
        <authorList>
            <person name="Feng L."/>
        </authorList>
    </citation>
    <scope>NUCLEOTIDE SEQUENCE</scope>
    <source>
        <strain evidence="10">AodontolyticusLFYP35</strain>
    </source>
</reference>
<gene>
    <name evidence="10" type="primary">phoB</name>
    <name evidence="10" type="ORF">AOLFYP35_00125</name>
</gene>
<evidence type="ECO:0000256" key="4">
    <source>
        <dbReference type="ARBA" id="ARBA00023125"/>
    </source>
</evidence>
<evidence type="ECO:0000256" key="7">
    <source>
        <dbReference type="PROSITE-ProRule" id="PRU01091"/>
    </source>
</evidence>
<keyword evidence="4 7" id="KW-0238">DNA-binding</keyword>
<feature type="DNA-binding region" description="OmpR/PhoB-type" evidence="7">
    <location>
        <begin position="55"/>
        <end position="153"/>
    </location>
</feature>
<dbReference type="PROSITE" id="PS50110">
    <property type="entry name" value="RESPONSE_REGULATORY"/>
    <property type="match status" value="1"/>
</dbReference>
<feature type="domain" description="Response regulatory" evidence="8">
    <location>
        <begin position="1"/>
        <end position="47"/>
    </location>
</feature>
<dbReference type="GO" id="GO:0006355">
    <property type="term" value="P:regulation of DNA-templated transcription"/>
    <property type="evidence" value="ECO:0007669"/>
    <property type="project" value="InterPro"/>
</dbReference>
<dbReference type="EMBL" id="CACRSM010000001">
    <property type="protein sequence ID" value="VYS74199.1"/>
    <property type="molecule type" value="Genomic_DNA"/>
</dbReference>
<dbReference type="PANTHER" id="PTHR48111:SF1">
    <property type="entry name" value="TWO-COMPONENT RESPONSE REGULATOR ORR33"/>
    <property type="match status" value="1"/>
</dbReference>
<dbReference type="SUPFAM" id="SSF52172">
    <property type="entry name" value="CheY-like"/>
    <property type="match status" value="1"/>
</dbReference>
<evidence type="ECO:0000256" key="3">
    <source>
        <dbReference type="ARBA" id="ARBA00023015"/>
    </source>
</evidence>
<evidence type="ECO:0000256" key="1">
    <source>
        <dbReference type="ARBA" id="ARBA00022553"/>
    </source>
</evidence>
<dbReference type="GO" id="GO:0000976">
    <property type="term" value="F:transcription cis-regulatory region binding"/>
    <property type="evidence" value="ECO:0007669"/>
    <property type="project" value="TreeGrafter"/>
</dbReference>
<dbReference type="Pfam" id="PF00072">
    <property type="entry name" value="Response_reg"/>
    <property type="match status" value="1"/>
</dbReference>
<dbReference type="InterPro" id="IPR039420">
    <property type="entry name" value="WalR-like"/>
</dbReference>
<dbReference type="GO" id="GO:0032993">
    <property type="term" value="C:protein-DNA complex"/>
    <property type="evidence" value="ECO:0007669"/>
    <property type="project" value="TreeGrafter"/>
</dbReference>
<dbReference type="InterPro" id="IPR001789">
    <property type="entry name" value="Sig_transdc_resp-reg_receiver"/>
</dbReference>
<evidence type="ECO:0000259" key="8">
    <source>
        <dbReference type="PROSITE" id="PS50110"/>
    </source>
</evidence>
<dbReference type="PROSITE" id="PS51755">
    <property type="entry name" value="OMPR_PHOB"/>
    <property type="match status" value="1"/>
</dbReference>
<evidence type="ECO:0000259" key="9">
    <source>
        <dbReference type="PROSITE" id="PS51755"/>
    </source>
</evidence>
<dbReference type="GO" id="GO:0005829">
    <property type="term" value="C:cytosol"/>
    <property type="evidence" value="ECO:0007669"/>
    <property type="project" value="TreeGrafter"/>
</dbReference>
<dbReference type="GO" id="GO:0000156">
    <property type="term" value="F:phosphorelay response regulator activity"/>
    <property type="evidence" value="ECO:0007669"/>
    <property type="project" value="TreeGrafter"/>
</dbReference>
<evidence type="ECO:0000256" key="5">
    <source>
        <dbReference type="ARBA" id="ARBA00023163"/>
    </source>
</evidence>
<keyword evidence="1" id="KW-0597">Phosphoprotein</keyword>
<dbReference type="AlphaFoldDB" id="A0A6N2R1K5"/>
<comment type="caution">
    <text evidence="6">Lacks conserved residue(s) required for the propagation of feature annotation.</text>
</comment>
<proteinExistence type="predicted"/>
<dbReference type="InterPro" id="IPR001867">
    <property type="entry name" value="OmpR/PhoB-type_DNA-bd"/>
</dbReference>
<dbReference type="CDD" id="cd00383">
    <property type="entry name" value="trans_reg_C"/>
    <property type="match status" value="1"/>
</dbReference>
<organism evidence="10">
    <name type="scientific">Schaalia odontolytica</name>
    <dbReference type="NCBI Taxonomy" id="1660"/>
    <lineage>
        <taxon>Bacteria</taxon>
        <taxon>Bacillati</taxon>
        <taxon>Actinomycetota</taxon>
        <taxon>Actinomycetes</taxon>
        <taxon>Actinomycetales</taxon>
        <taxon>Actinomycetaceae</taxon>
        <taxon>Schaalia</taxon>
    </lineage>
</organism>
<dbReference type="InterPro" id="IPR011006">
    <property type="entry name" value="CheY-like_superfamily"/>
</dbReference>
<keyword evidence="3" id="KW-0805">Transcription regulation</keyword>
<name>A0A6N2R1K5_9ACTO</name>
<dbReference type="SMART" id="SM00862">
    <property type="entry name" value="Trans_reg_C"/>
    <property type="match status" value="1"/>
</dbReference>